<proteinExistence type="predicted"/>
<protein>
    <submittedName>
        <fullName evidence="7">Selenocysteine-specific translation elongation factor</fullName>
    </submittedName>
</protein>
<evidence type="ECO:0000256" key="2">
    <source>
        <dbReference type="ARBA" id="ARBA00022490"/>
    </source>
</evidence>
<dbReference type="InterPro" id="IPR057335">
    <property type="entry name" value="Beta-barrel_SelB"/>
</dbReference>
<keyword evidence="3" id="KW-0547">Nucleotide-binding</keyword>
<dbReference type="SUPFAM" id="SSF46785">
    <property type="entry name" value="Winged helix' DNA-binding domain"/>
    <property type="match status" value="1"/>
</dbReference>
<evidence type="ECO:0000256" key="5">
    <source>
        <dbReference type="ARBA" id="ARBA00023134"/>
    </source>
</evidence>
<evidence type="ECO:0000313" key="7">
    <source>
        <dbReference type="EMBL" id="OQX90909.1"/>
    </source>
</evidence>
<evidence type="ECO:0000259" key="6">
    <source>
        <dbReference type="PROSITE" id="PS51722"/>
    </source>
</evidence>
<dbReference type="PANTHER" id="PTHR43721:SF22">
    <property type="entry name" value="ELONGATION FACTOR TU, MITOCHONDRIAL"/>
    <property type="match status" value="1"/>
</dbReference>
<keyword evidence="5" id="KW-0342">GTP-binding</keyword>
<name>A0A1W9S247_9BACT</name>
<dbReference type="EMBL" id="NATQ01000021">
    <property type="protein sequence ID" value="OQX90909.1"/>
    <property type="molecule type" value="Genomic_DNA"/>
</dbReference>
<dbReference type="Pfam" id="PF09107">
    <property type="entry name" value="WHD_3rd_SelB"/>
    <property type="match status" value="1"/>
</dbReference>
<evidence type="ECO:0000256" key="3">
    <source>
        <dbReference type="ARBA" id="ARBA00022741"/>
    </source>
</evidence>
<dbReference type="Gene3D" id="2.40.30.10">
    <property type="entry name" value="Translation factors"/>
    <property type="match status" value="1"/>
</dbReference>
<dbReference type="InterPro" id="IPR015191">
    <property type="entry name" value="SelB_WHD4"/>
</dbReference>
<dbReference type="InterPro" id="IPR009000">
    <property type="entry name" value="Transl_B-barrel_sf"/>
</dbReference>
<keyword evidence="2" id="KW-0963">Cytoplasm</keyword>
<dbReference type="SUPFAM" id="SSF50447">
    <property type="entry name" value="Translation proteins"/>
    <property type="match status" value="1"/>
</dbReference>
<dbReference type="GO" id="GO:0001514">
    <property type="term" value="P:selenocysteine incorporation"/>
    <property type="evidence" value="ECO:0007669"/>
    <property type="project" value="InterPro"/>
</dbReference>
<dbReference type="PROSITE" id="PS00301">
    <property type="entry name" value="G_TR_1"/>
    <property type="match status" value="1"/>
</dbReference>
<dbReference type="InterPro" id="IPR027417">
    <property type="entry name" value="P-loop_NTPase"/>
</dbReference>
<dbReference type="InterPro" id="IPR004535">
    <property type="entry name" value="Transl_elong_SelB"/>
</dbReference>
<evidence type="ECO:0000313" key="8">
    <source>
        <dbReference type="Proteomes" id="UP000192611"/>
    </source>
</evidence>
<accession>A0A1W9S247</accession>
<dbReference type="GO" id="GO:0003924">
    <property type="term" value="F:GTPase activity"/>
    <property type="evidence" value="ECO:0007669"/>
    <property type="project" value="InterPro"/>
</dbReference>
<comment type="caution">
    <text evidence="7">The sequence shown here is derived from an EMBL/GenBank/DDBJ whole genome shotgun (WGS) entry which is preliminary data.</text>
</comment>
<reference evidence="8" key="1">
    <citation type="submission" date="2017-03" db="EMBL/GenBank/DDBJ databases">
        <title>Novel pathways for hydrocarbon cycling and metabolic interdependencies in hydrothermal sediment communities.</title>
        <authorList>
            <person name="Dombrowski N."/>
            <person name="Seitz K."/>
            <person name="Teske A."/>
            <person name="Baker B."/>
        </authorList>
    </citation>
    <scope>NUCLEOTIDE SEQUENCE [LARGE SCALE GENOMIC DNA]</scope>
</reference>
<dbReference type="SUPFAM" id="SSF50465">
    <property type="entry name" value="EF-Tu/eEF-1alpha/eIF2-gamma C-terminal domain"/>
    <property type="match status" value="1"/>
</dbReference>
<sequence length="638" mass="71936">MKQKITFCTAGHIDHGKSSLVIALTGEDPDTRPEEKMRGMTIDLGFTFMPVNDEEIAIIDVPGHEDFVRTMIAGSWGVDYFLLTIASDEGVMPQTIEHAEIIASIGLKEGVIAMTRVDLANDKMRLSSREEARTLAEEMGFTDTNIIETSAVTGVGINELRDELARLTRKGGREREIREPFFLPIDRILSIPGHGTVVAGTVACGTYRLGKPLRLLPHDMEVRVRSVQTHGQSVDEVYPGQRSAFNLPRVEAEMLERGNCLVDGDIYRTSSIITVTYNHSKRAEKPLLHRQRVRLLTGTAEVIGRMSILDRDTLMPGDNTICQFMSEKPLVTRYGDPFIICHFSTKRVIGGGRVLDPHSKRVRRKKELVERYRQIEKDGERGLIELIMKEMPADRLLWTEEEIARRASFSEEKTRRHIETLKGDLNRIGDGYITTELLSYLGERVRGALERYHRENPTAKGMEVGSLFKKLGYSISDRATMSGIIEMIEGVQIEGKIVYLSESEVALSRSQRHLVERIIKELEPEGDEIKILGESGLREIVGSPDERNFEAVMTYLTRQGDVFRLFGNKVIGKKTLNNAINFLKDVLSERGSVRASEFKDIAGISRRDATAILDHLNNLGYTRRVSGTHYPPDNEKRE</sequence>
<dbReference type="Pfam" id="PF25461">
    <property type="entry name" value="Beta-barrel_SelB"/>
    <property type="match status" value="1"/>
</dbReference>
<organism evidence="7 8">
    <name type="scientific">Candidatus Coatesbacteria bacterium 4484_99</name>
    <dbReference type="NCBI Taxonomy" id="1970774"/>
    <lineage>
        <taxon>Bacteria</taxon>
        <taxon>Candidatus Coatesiibacteriota</taxon>
    </lineage>
</organism>
<dbReference type="InterPro" id="IPR009001">
    <property type="entry name" value="Transl_elong_EF1A/Init_IF2_C"/>
</dbReference>
<dbReference type="GO" id="GO:0003723">
    <property type="term" value="F:RNA binding"/>
    <property type="evidence" value="ECO:0007669"/>
    <property type="project" value="InterPro"/>
</dbReference>
<comment type="subcellular location">
    <subcellularLocation>
        <location evidence="1">Cytoplasm</location>
    </subcellularLocation>
</comment>
<dbReference type="InterPro" id="IPR000795">
    <property type="entry name" value="T_Tr_GTP-bd_dom"/>
</dbReference>
<dbReference type="InterPro" id="IPR031157">
    <property type="entry name" value="G_TR_CS"/>
</dbReference>
<dbReference type="GO" id="GO:0005525">
    <property type="term" value="F:GTP binding"/>
    <property type="evidence" value="ECO:0007669"/>
    <property type="project" value="UniProtKB-KW"/>
</dbReference>
<keyword evidence="7" id="KW-0251">Elongation factor</keyword>
<keyword evidence="4" id="KW-0648">Protein biosynthesis</keyword>
<dbReference type="Proteomes" id="UP000192611">
    <property type="component" value="Unassembled WGS sequence"/>
</dbReference>
<dbReference type="InterPro" id="IPR036388">
    <property type="entry name" value="WH-like_DNA-bd_sf"/>
</dbReference>
<dbReference type="GO" id="GO:0003746">
    <property type="term" value="F:translation elongation factor activity"/>
    <property type="evidence" value="ECO:0007669"/>
    <property type="project" value="UniProtKB-KW"/>
</dbReference>
<dbReference type="Gene3D" id="1.10.10.2770">
    <property type="match status" value="1"/>
</dbReference>
<feature type="domain" description="Tr-type G" evidence="6">
    <location>
        <begin position="2"/>
        <end position="173"/>
    </location>
</feature>
<evidence type="ECO:0000256" key="4">
    <source>
        <dbReference type="ARBA" id="ARBA00022917"/>
    </source>
</evidence>
<dbReference type="AlphaFoldDB" id="A0A1W9S247"/>
<dbReference type="CDD" id="cd15491">
    <property type="entry name" value="selB_III"/>
    <property type="match status" value="1"/>
</dbReference>
<dbReference type="SUPFAM" id="SSF52540">
    <property type="entry name" value="P-loop containing nucleoside triphosphate hydrolases"/>
    <property type="match status" value="1"/>
</dbReference>
<dbReference type="InterPro" id="IPR036390">
    <property type="entry name" value="WH_DNA-bd_sf"/>
</dbReference>
<dbReference type="NCBIfam" id="TIGR00475">
    <property type="entry name" value="selB"/>
    <property type="match status" value="1"/>
</dbReference>
<dbReference type="GO" id="GO:0005737">
    <property type="term" value="C:cytoplasm"/>
    <property type="evidence" value="ECO:0007669"/>
    <property type="project" value="UniProtKB-SubCell"/>
</dbReference>
<dbReference type="PANTHER" id="PTHR43721">
    <property type="entry name" value="ELONGATION FACTOR TU-RELATED"/>
    <property type="match status" value="1"/>
</dbReference>
<evidence type="ECO:0000256" key="1">
    <source>
        <dbReference type="ARBA" id="ARBA00004496"/>
    </source>
</evidence>
<dbReference type="PROSITE" id="PS51722">
    <property type="entry name" value="G_TR_2"/>
    <property type="match status" value="1"/>
</dbReference>
<gene>
    <name evidence="7" type="ORF">B6D57_01650</name>
</gene>
<dbReference type="InterPro" id="IPR050055">
    <property type="entry name" value="EF-Tu_GTPase"/>
</dbReference>
<dbReference type="Gene3D" id="1.10.10.10">
    <property type="entry name" value="Winged helix-like DNA-binding domain superfamily/Winged helix DNA-binding domain"/>
    <property type="match status" value="1"/>
</dbReference>
<dbReference type="Pfam" id="PF00009">
    <property type="entry name" value="GTP_EFTU"/>
    <property type="match status" value="1"/>
</dbReference>
<dbReference type="Gene3D" id="3.40.50.300">
    <property type="entry name" value="P-loop containing nucleotide triphosphate hydrolases"/>
    <property type="match status" value="1"/>
</dbReference>